<dbReference type="Proteomes" id="UP000242949">
    <property type="component" value="Unassembled WGS sequence"/>
</dbReference>
<dbReference type="NCBIfam" id="NF047773">
    <property type="entry name" value="phas_rel_Lepto"/>
    <property type="match status" value="1"/>
</dbReference>
<dbReference type="RefSeq" id="WP_090795188.1">
    <property type="nucleotide sequence ID" value="NZ_FMYI01000004.1"/>
</dbReference>
<reference evidence="2" key="1">
    <citation type="submission" date="2016-09" db="EMBL/GenBank/DDBJ databases">
        <authorList>
            <person name="Varghese N."/>
            <person name="Submissions S."/>
        </authorList>
    </citation>
    <scope>NUCLEOTIDE SEQUENCE [LARGE SCALE GENOMIC DNA]</scope>
    <source>
        <strain evidence="2">S5</strain>
    </source>
</reference>
<dbReference type="STRING" id="1612202.SAMN05421734_104170"/>
<gene>
    <name evidence="1" type="ORF">SAMN05421734_104170</name>
</gene>
<evidence type="ECO:0000313" key="1">
    <source>
        <dbReference type="EMBL" id="SDC11366.1"/>
    </source>
</evidence>
<proteinExistence type="predicted"/>
<name>A0A1G6IZZ9_9BACI</name>
<keyword evidence="2" id="KW-1185">Reference proteome</keyword>
<dbReference type="EMBL" id="FMYI01000004">
    <property type="protein sequence ID" value="SDC11366.1"/>
    <property type="molecule type" value="Genomic_DNA"/>
</dbReference>
<dbReference type="AlphaFoldDB" id="A0A1G6IZZ9"/>
<organism evidence="1 2">
    <name type="scientific">Pelagirhabdus alkalitolerans</name>
    <dbReference type="NCBI Taxonomy" id="1612202"/>
    <lineage>
        <taxon>Bacteria</taxon>
        <taxon>Bacillati</taxon>
        <taxon>Bacillota</taxon>
        <taxon>Bacilli</taxon>
        <taxon>Bacillales</taxon>
        <taxon>Bacillaceae</taxon>
        <taxon>Pelagirhabdus</taxon>
    </lineage>
</organism>
<dbReference type="OrthoDB" id="191894at2"/>
<protein>
    <submittedName>
        <fullName evidence="1">Polyhydroxyalkanoate synthesis regulator phasin</fullName>
    </submittedName>
</protein>
<evidence type="ECO:0000313" key="2">
    <source>
        <dbReference type="Proteomes" id="UP000242949"/>
    </source>
</evidence>
<sequence>MKDMFKKGVALGLGIAATGVEQADKVVDELVKKGEMTREEAKEFVRDYAKKGTETHNDILGEFNVATKEDIRRIEARIDDIAARISQE</sequence>
<accession>A0A1G6IZZ9</accession>